<keyword evidence="12" id="KW-0902">Two-component regulatory system</keyword>
<dbReference type="SUPFAM" id="SSF55874">
    <property type="entry name" value="ATPase domain of HSP90 chaperone/DNA topoisomerase II/histidine kinase"/>
    <property type="match status" value="1"/>
</dbReference>
<dbReference type="SMART" id="SM00388">
    <property type="entry name" value="HisKA"/>
    <property type="match status" value="1"/>
</dbReference>
<keyword evidence="17" id="KW-1185">Reference proteome</keyword>
<keyword evidence="7 14" id="KW-0812">Transmembrane</keyword>
<reference evidence="17" key="1">
    <citation type="journal article" date="2019" name="Int. J. Syst. Evol. Microbiol.">
        <title>The Global Catalogue of Microorganisms (GCM) 10K type strain sequencing project: providing services to taxonomists for standard genome sequencing and annotation.</title>
        <authorList>
            <consortium name="The Broad Institute Genomics Platform"/>
            <consortium name="The Broad Institute Genome Sequencing Center for Infectious Disease"/>
            <person name="Wu L."/>
            <person name="Ma J."/>
        </authorList>
    </citation>
    <scope>NUCLEOTIDE SEQUENCE [LARGE SCALE GENOMIC DNA]</scope>
    <source>
        <strain evidence="17">CGMCC 1.13574</strain>
    </source>
</reference>
<dbReference type="EMBL" id="JBHUIO010000005">
    <property type="protein sequence ID" value="MFD2169940.1"/>
    <property type="molecule type" value="Genomic_DNA"/>
</dbReference>
<keyword evidence="8" id="KW-0547">Nucleotide-binding</keyword>
<feature type="domain" description="Histidine kinase" evidence="15">
    <location>
        <begin position="122"/>
        <end position="329"/>
    </location>
</feature>
<name>A0ABW4ZXK6_9BACL</name>
<evidence type="ECO:0000256" key="11">
    <source>
        <dbReference type="ARBA" id="ARBA00022989"/>
    </source>
</evidence>
<evidence type="ECO:0000256" key="9">
    <source>
        <dbReference type="ARBA" id="ARBA00022777"/>
    </source>
</evidence>
<evidence type="ECO:0000256" key="5">
    <source>
        <dbReference type="ARBA" id="ARBA00022553"/>
    </source>
</evidence>
<accession>A0ABW4ZXK6</accession>
<dbReference type="Pfam" id="PF02518">
    <property type="entry name" value="HATPase_c"/>
    <property type="match status" value="1"/>
</dbReference>
<comment type="catalytic activity">
    <reaction evidence="1">
        <text>ATP + protein L-histidine = ADP + protein N-phospho-L-histidine.</text>
        <dbReference type="EC" id="2.7.13.3"/>
    </reaction>
</comment>
<keyword evidence="6" id="KW-0808">Transferase</keyword>
<dbReference type="PROSITE" id="PS50109">
    <property type="entry name" value="HIS_KIN"/>
    <property type="match status" value="1"/>
</dbReference>
<evidence type="ECO:0000256" key="1">
    <source>
        <dbReference type="ARBA" id="ARBA00000085"/>
    </source>
</evidence>
<keyword evidence="13 14" id="KW-0472">Membrane</keyword>
<dbReference type="PRINTS" id="PR00344">
    <property type="entry name" value="BCTRLSENSOR"/>
</dbReference>
<dbReference type="RefSeq" id="WP_386045478.1">
    <property type="nucleotide sequence ID" value="NZ_JBHUIO010000005.1"/>
</dbReference>
<keyword evidence="10" id="KW-0067">ATP-binding</keyword>
<protein>
    <recommendedName>
        <fullName evidence="3">histidine kinase</fullName>
        <ecNumber evidence="3">2.7.13.3</ecNumber>
    </recommendedName>
</protein>
<evidence type="ECO:0000256" key="8">
    <source>
        <dbReference type="ARBA" id="ARBA00022741"/>
    </source>
</evidence>
<dbReference type="GO" id="GO:0016301">
    <property type="term" value="F:kinase activity"/>
    <property type="evidence" value="ECO:0007669"/>
    <property type="project" value="UniProtKB-KW"/>
</dbReference>
<dbReference type="InterPro" id="IPR003661">
    <property type="entry name" value="HisK_dim/P_dom"/>
</dbReference>
<dbReference type="Gene3D" id="3.30.565.10">
    <property type="entry name" value="Histidine kinase-like ATPase, C-terminal domain"/>
    <property type="match status" value="1"/>
</dbReference>
<keyword evidence="4" id="KW-1003">Cell membrane</keyword>
<evidence type="ECO:0000256" key="3">
    <source>
        <dbReference type="ARBA" id="ARBA00012438"/>
    </source>
</evidence>
<dbReference type="PANTHER" id="PTHR45453">
    <property type="entry name" value="PHOSPHATE REGULON SENSOR PROTEIN PHOR"/>
    <property type="match status" value="1"/>
</dbReference>
<dbReference type="InterPro" id="IPR004358">
    <property type="entry name" value="Sig_transdc_His_kin-like_C"/>
</dbReference>
<organism evidence="16 17">
    <name type="scientific">Tumebacillus lipolyticus</name>
    <dbReference type="NCBI Taxonomy" id="1280370"/>
    <lineage>
        <taxon>Bacteria</taxon>
        <taxon>Bacillati</taxon>
        <taxon>Bacillota</taxon>
        <taxon>Bacilli</taxon>
        <taxon>Bacillales</taxon>
        <taxon>Alicyclobacillaceae</taxon>
        <taxon>Tumebacillus</taxon>
    </lineage>
</organism>
<dbReference type="InterPro" id="IPR005467">
    <property type="entry name" value="His_kinase_dom"/>
</dbReference>
<dbReference type="InterPro" id="IPR003594">
    <property type="entry name" value="HATPase_dom"/>
</dbReference>
<dbReference type="CDD" id="cd00082">
    <property type="entry name" value="HisKA"/>
    <property type="match status" value="1"/>
</dbReference>
<evidence type="ECO:0000313" key="17">
    <source>
        <dbReference type="Proteomes" id="UP001597343"/>
    </source>
</evidence>
<dbReference type="InterPro" id="IPR036890">
    <property type="entry name" value="HATPase_C_sf"/>
</dbReference>
<keyword evidence="9 16" id="KW-0418">Kinase</keyword>
<evidence type="ECO:0000256" key="6">
    <source>
        <dbReference type="ARBA" id="ARBA00022679"/>
    </source>
</evidence>
<feature type="transmembrane region" description="Helical" evidence="14">
    <location>
        <begin position="12"/>
        <end position="30"/>
    </location>
</feature>
<proteinExistence type="predicted"/>
<evidence type="ECO:0000256" key="12">
    <source>
        <dbReference type="ARBA" id="ARBA00023012"/>
    </source>
</evidence>
<keyword evidence="5" id="KW-0597">Phosphoprotein</keyword>
<dbReference type="PANTHER" id="PTHR45453:SF2">
    <property type="entry name" value="HISTIDINE KINASE"/>
    <property type="match status" value="1"/>
</dbReference>
<dbReference type="InterPro" id="IPR050351">
    <property type="entry name" value="BphY/WalK/GraS-like"/>
</dbReference>
<evidence type="ECO:0000256" key="14">
    <source>
        <dbReference type="SAM" id="Phobius"/>
    </source>
</evidence>
<evidence type="ECO:0000313" key="16">
    <source>
        <dbReference type="EMBL" id="MFD2169940.1"/>
    </source>
</evidence>
<sequence length="333" mass="38529">MTLKLFLRDHAYLLPMFAIQIGVSILVYWLAGNQNIWIALYIVLLSACLLLLFLTYRYWRLSRFYRRVSTPMTKLDDAMQSLGDAPLATALDELLRSQYGQCQGQIHAYERRIRDHANFINQWVHGMKTPLSVIHLTIQEEDDPIFHSIREETDRLRRGLETVLYTSRLGSFEHDFHVEPVDLTSVVRAVIRENKAYMIRNRVFPEVQVDPSYRIYSDEKWLGFLLGQIVTNAIRYSDKPDSKISITGRIRGKDILLEVKDSGVGIPSQDLKRVFAPYFTGENGRVFSESTGMGLYLVRQICDRLGHRVELESQVGVGTTVRLYFSQPYTDVR</sequence>
<comment type="caution">
    <text evidence="16">The sequence shown here is derived from an EMBL/GenBank/DDBJ whole genome shotgun (WGS) entry which is preliminary data.</text>
</comment>
<evidence type="ECO:0000256" key="7">
    <source>
        <dbReference type="ARBA" id="ARBA00022692"/>
    </source>
</evidence>
<dbReference type="SMART" id="SM00387">
    <property type="entry name" value="HATPase_c"/>
    <property type="match status" value="1"/>
</dbReference>
<dbReference type="EC" id="2.7.13.3" evidence="3"/>
<evidence type="ECO:0000256" key="4">
    <source>
        <dbReference type="ARBA" id="ARBA00022475"/>
    </source>
</evidence>
<dbReference type="Proteomes" id="UP001597343">
    <property type="component" value="Unassembled WGS sequence"/>
</dbReference>
<comment type="subcellular location">
    <subcellularLocation>
        <location evidence="2">Cell membrane</location>
        <topology evidence="2">Multi-pass membrane protein</topology>
    </subcellularLocation>
</comment>
<evidence type="ECO:0000256" key="13">
    <source>
        <dbReference type="ARBA" id="ARBA00023136"/>
    </source>
</evidence>
<evidence type="ECO:0000256" key="2">
    <source>
        <dbReference type="ARBA" id="ARBA00004651"/>
    </source>
</evidence>
<evidence type="ECO:0000259" key="15">
    <source>
        <dbReference type="PROSITE" id="PS50109"/>
    </source>
</evidence>
<keyword evidence="11 14" id="KW-1133">Transmembrane helix</keyword>
<evidence type="ECO:0000256" key="10">
    <source>
        <dbReference type="ARBA" id="ARBA00022840"/>
    </source>
</evidence>
<gene>
    <name evidence="16" type="ORF">ACFSOY_08025</name>
</gene>
<feature type="transmembrane region" description="Helical" evidence="14">
    <location>
        <begin position="36"/>
        <end position="59"/>
    </location>
</feature>